<name>A0A7H1N0Z9_9PROT</name>
<dbReference type="PANTHER" id="PTHR24321:SF8">
    <property type="entry name" value="ESTRADIOL 17-BETA-DEHYDROGENASE 8-RELATED"/>
    <property type="match status" value="1"/>
</dbReference>
<dbReference type="AlphaFoldDB" id="A0A7H1N0Z9"/>
<accession>A0A7H1N0Z9</accession>
<dbReference type="PROSITE" id="PS00061">
    <property type="entry name" value="ADH_SHORT"/>
    <property type="match status" value="1"/>
</dbReference>
<dbReference type="Gene3D" id="3.40.50.720">
    <property type="entry name" value="NAD(P)-binding Rossmann-like Domain"/>
    <property type="match status" value="1"/>
</dbReference>
<evidence type="ECO:0000256" key="1">
    <source>
        <dbReference type="ARBA" id="ARBA00006484"/>
    </source>
</evidence>
<evidence type="ECO:0000256" key="2">
    <source>
        <dbReference type="ARBA" id="ARBA00023002"/>
    </source>
</evidence>
<dbReference type="InterPro" id="IPR002347">
    <property type="entry name" value="SDR_fam"/>
</dbReference>
<organism evidence="4 5">
    <name type="scientific">Defluviicoccus vanus</name>
    <dbReference type="NCBI Taxonomy" id="111831"/>
    <lineage>
        <taxon>Bacteria</taxon>
        <taxon>Pseudomonadati</taxon>
        <taxon>Pseudomonadota</taxon>
        <taxon>Alphaproteobacteria</taxon>
        <taxon>Rhodospirillales</taxon>
        <taxon>Rhodospirillaceae</taxon>
        <taxon>Defluviicoccus</taxon>
    </lineage>
</organism>
<keyword evidence="2" id="KW-0560">Oxidoreductase</keyword>
<keyword evidence="5" id="KW-1185">Reference proteome</keyword>
<dbReference type="GO" id="GO:0016491">
    <property type="term" value="F:oxidoreductase activity"/>
    <property type="evidence" value="ECO:0007669"/>
    <property type="project" value="UniProtKB-KW"/>
</dbReference>
<dbReference type="NCBIfam" id="NF009467">
    <property type="entry name" value="PRK12826.1-3"/>
    <property type="match status" value="1"/>
</dbReference>
<evidence type="ECO:0000313" key="5">
    <source>
        <dbReference type="Proteomes" id="UP000516369"/>
    </source>
</evidence>
<keyword evidence="3" id="KW-0520">NAD</keyword>
<dbReference type="InterPro" id="IPR023985">
    <property type="entry name" value="SDR_subfam_1"/>
</dbReference>
<dbReference type="NCBIfam" id="TIGR03971">
    <property type="entry name" value="SDR_subfam_1"/>
    <property type="match status" value="1"/>
</dbReference>
<evidence type="ECO:0000313" key="4">
    <source>
        <dbReference type="EMBL" id="QNT69385.1"/>
    </source>
</evidence>
<dbReference type="Pfam" id="PF13561">
    <property type="entry name" value="adh_short_C2"/>
    <property type="match status" value="1"/>
</dbReference>
<dbReference type="InterPro" id="IPR036291">
    <property type="entry name" value="NAD(P)-bd_dom_sf"/>
</dbReference>
<dbReference type="Proteomes" id="UP000516369">
    <property type="component" value="Chromosome"/>
</dbReference>
<dbReference type="FunFam" id="3.40.50.720:FF:000084">
    <property type="entry name" value="Short-chain dehydrogenase reductase"/>
    <property type="match status" value="1"/>
</dbReference>
<proteinExistence type="inferred from homology"/>
<dbReference type="PRINTS" id="PR00081">
    <property type="entry name" value="GDHRDH"/>
</dbReference>
<dbReference type="PRINTS" id="PR00080">
    <property type="entry name" value="SDRFAMILY"/>
</dbReference>
<reference evidence="4 5" key="1">
    <citation type="submission" date="2020-05" db="EMBL/GenBank/DDBJ databases">
        <title>Complete closed genome sequence of Defluviicoccus vanus.</title>
        <authorList>
            <person name="Bessarab I."/>
            <person name="Arumugam K."/>
            <person name="Maszenan A.M."/>
            <person name="Seviour R.J."/>
            <person name="Williams R.B."/>
        </authorList>
    </citation>
    <scope>NUCLEOTIDE SEQUENCE [LARGE SCALE GENOMIC DNA]</scope>
    <source>
        <strain evidence="4 5">Ben 114</strain>
    </source>
</reference>
<dbReference type="PANTHER" id="PTHR24321">
    <property type="entry name" value="DEHYDROGENASES, SHORT CHAIN"/>
    <property type="match status" value="1"/>
</dbReference>
<dbReference type="InterPro" id="IPR020904">
    <property type="entry name" value="Sc_DH/Rdtase_CS"/>
</dbReference>
<sequence length="269" mass="28750">MGRLDGKVALITGAARGQGRAHAIAMGGAGADIAALDICHDLPYPRYSLANADDLEETVRQVEALGRRALALKADVRSARDMEAAVKTTIEQFGQIDILVCNAGIADMALTWDITEEWWDIMLDVNVKGPWLAIKYAVPHMIARNQGGRILITSSVAGLRGEPGMSHYCASKWAVVGLAKSLAQELSPYSITVNTLHPTAVNTAIISGMAKAASMQTEDLIDFIYTGHALPVKLIEAADVASAALWLASDEARYVTGHTLKVDAGRMLK</sequence>
<dbReference type="SUPFAM" id="SSF51735">
    <property type="entry name" value="NAD(P)-binding Rossmann-fold domains"/>
    <property type="match status" value="1"/>
</dbReference>
<dbReference type="EMBL" id="CP053923">
    <property type="protein sequence ID" value="QNT69385.1"/>
    <property type="molecule type" value="Genomic_DNA"/>
</dbReference>
<comment type="similarity">
    <text evidence="1">Belongs to the short-chain dehydrogenases/reductases (SDR) family.</text>
</comment>
<gene>
    <name evidence="4" type="ORF">HQ394_08735</name>
</gene>
<dbReference type="RefSeq" id="WP_190262890.1">
    <property type="nucleotide sequence ID" value="NZ_CP053923.1"/>
</dbReference>
<protein>
    <submittedName>
        <fullName evidence="4">Mycofactocin-coupled SDR family oxidoreductase</fullName>
    </submittedName>
</protein>
<dbReference type="KEGG" id="dvn:HQ394_08735"/>
<evidence type="ECO:0000256" key="3">
    <source>
        <dbReference type="ARBA" id="ARBA00023027"/>
    </source>
</evidence>
<dbReference type="CDD" id="cd05233">
    <property type="entry name" value="SDR_c"/>
    <property type="match status" value="1"/>
</dbReference>